<comment type="caution">
    <text evidence="6">The sequence shown here is derived from an EMBL/GenBank/DDBJ whole genome shotgun (WGS) entry which is preliminary data.</text>
</comment>
<dbReference type="GO" id="GO:0043565">
    <property type="term" value="F:sequence-specific DNA binding"/>
    <property type="evidence" value="ECO:0007669"/>
    <property type="project" value="InterPro"/>
</dbReference>
<evidence type="ECO:0000256" key="1">
    <source>
        <dbReference type="ARBA" id="ARBA00023015"/>
    </source>
</evidence>
<proteinExistence type="predicted"/>
<evidence type="ECO:0000256" key="4">
    <source>
        <dbReference type="SAM" id="MobiDB-lite"/>
    </source>
</evidence>
<dbReference type="AlphaFoldDB" id="B9YCD3"/>
<feature type="domain" description="HTH araC/xylS-type" evidence="5">
    <location>
        <begin position="27"/>
        <end position="126"/>
    </location>
</feature>
<dbReference type="Proteomes" id="UP000005950">
    <property type="component" value="Unassembled WGS sequence"/>
</dbReference>
<dbReference type="eggNOG" id="COG3708">
    <property type="taxonomic scope" value="Bacteria"/>
</dbReference>
<feature type="region of interest" description="Disordered" evidence="4">
    <location>
        <begin position="1"/>
        <end position="21"/>
    </location>
</feature>
<dbReference type="GO" id="GO:0003700">
    <property type="term" value="F:DNA-binding transcription factor activity"/>
    <property type="evidence" value="ECO:0007669"/>
    <property type="project" value="InterPro"/>
</dbReference>
<dbReference type="SMART" id="SM00342">
    <property type="entry name" value="HTH_ARAC"/>
    <property type="match status" value="1"/>
</dbReference>
<dbReference type="InterPro" id="IPR018060">
    <property type="entry name" value="HTH_AraC"/>
</dbReference>
<dbReference type="Pfam" id="PF12833">
    <property type="entry name" value="HTH_18"/>
    <property type="match status" value="1"/>
</dbReference>
<dbReference type="InterPro" id="IPR011256">
    <property type="entry name" value="Reg_factor_effector_dom_sf"/>
</dbReference>
<dbReference type="Pfam" id="PF06445">
    <property type="entry name" value="GyrI-like"/>
    <property type="match status" value="1"/>
</dbReference>
<dbReference type="PANTHER" id="PTHR47504">
    <property type="entry name" value="RIGHT ORIGIN-BINDING PROTEIN"/>
    <property type="match status" value="1"/>
</dbReference>
<dbReference type="SUPFAM" id="SSF46689">
    <property type="entry name" value="Homeodomain-like"/>
    <property type="match status" value="2"/>
</dbReference>
<protein>
    <submittedName>
        <fullName evidence="6">Transcriptional regulator, AraC family</fullName>
    </submittedName>
</protein>
<dbReference type="SMART" id="SM00871">
    <property type="entry name" value="AraC_E_bind"/>
    <property type="match status" value="1"/>
</dbReference>
<dbReference type="EMBL" id="ACCF01000219">
    <property type="protein sequence ID" value="EEF66362.1"/>
    <property type="molecule type" value="Genomic_DNA"/>
</dbReference>
<evidence type="ECO:0000256" key="3">
    <source>
        <dbReference type="ARBA" id="ARBA00023163"/>
    </source>
</evidence>
<evidence type="ECO:0000313" key="6">
    <source>
        <dbReference type="EMBL" id="EEF66362.1"/>
    </source>
</evidence>
<dbReference type="InterPro" id="IPR010499">
    <property type="entry name" value="AraC_E-bd"/>
</dbReference>
<dbReference type="STRING" id="545696.HOLDEFILI_03492"/>
<dbReference type="SUPFAM" id="SSF55136">
    <property type="entry name" value="Probable bacterial effector-binding domain"/>
    <property type="match status" value="1"/>
</dbReference>
<keyword evidence="2" id="KW-0238">DNA-binding</keyword>
<gene>
    <name evidence="6" type="ORF">HOLDEFILI_03492</name>
</gene>
<dbReference type="Gene3D" id="1.10.10.60">
    <property type="entry name" value="Homeodomain-like"/>
    <property type="match status" value="2"/>
</dbReference>
<dbReference type="HOGENOM" id="CLU_000445_81_1_9"/>
<keyword evidence="1" id="KW-0805">Transcription regulation</keyword>
<dbReference type="PANTHER" id="PTHR47504:SF5">
    <property type="entry name" value="RIGHT ORIGIN-BINDING PROTEIN"/>
    <property type="match status" value="1"/>
</dbReference>
<evidence type="ECO:0000313" key="7">
    <source>
        <dbReference type="Proteomes" id="UP000005950"/>
    </source>
</evidence>
<reference evidence="6 7" key="2">
    <citation type="submission" date="2009-02" db="EMBL/GenBank/DDBJ databases">
        <title>Draft genome sequence of Holdemania filiformis DSM 12042.</title>
        <authorList>
            <person name="Sudarsanam P."/>
            <person name="Ley R."/>
            <person name="Guruge J."/>
            <person name="Turnbaugh P.J."/>
            <person name="Mahowald M."/>
            <person name="Liep D."/>
            <person name="Gordon J."/>
        </authorList>
    </citation>
    <scope>NUCLEOTIDE SEQUENCE [LARGE SCALE GENOMIC DNA]</scope>
    <source>
        <strain evidence="6 7">DSM 12042</strain>
    </source>
</reference>
<accession>B9YCD3</accession>
<sequence>MVIKLKSDSGMLEPGGESMNDNREQISRAVDYIEEHLQDETLDLNAVTAAVGYSKYHWHRLFTALTGVPVHRYIQRRRMSEAARRLVFTADPILRIALDSGYQTQRSFSRQFQAVYHCSPKRYRRRKLYLPLQPRLELQNSQPDALRNFKIQIRDEGTITLVGYCAELRHGFGAIGRTWRKLHQNKSSIPGRSDPDFLIGVHDYTEFSNSQKGPMFTCWAGAQVELLDDQAQSVPKGMRRLTLPASRYVVFEYQGRCQDSLEPVIELIYNQWFPSASCQLNENARYDLIRYGESVDEQGLSDIQIGIPIL</sequence>
<keyword evidence="3" id="KW-0804">Transcription</keyword>
<evidence type="ECO:0000256" key="2">
    <source>
        <dbReference type="ARBA" id="ARBA00023125"/>
    </source>
</evidence>
<dbReference type="eggNOG" id="COG2207">
    <property type="taxonomic scope" value="Bacteria"/>
</dbReference>
<dbReference type="InterPro" id="IPR029442">
    <property type="entry name" value="GyrI-like"/>
</dbReference>
<dbReference type="PROSITE" id="PS01124">
    <property type="entry name" value="HTH_ARAC_FAMILY_2"/>
    <property type="match status" value="1"/>
</dbReference>
<dbReference type="InterPro" id="IPR050959">
    <property type="entry name" value="MarA-like"/>
</dbReference>
<organism evidence="6 7">
    <name type="scientific">Holdemania filiformis DSM 12042</name>
    <dbReference type="NCBI Taxonomy" id="545696"/>
    <lineage>
        <taxon>Bacteria</taxon>
        <taxon>Bacillati</taxon>
        <taxon>Bacillota</taxon>
        <taxon>Erysipelotrichia</taxon>
        <taxon>Erysipelotrichales</taxon>
        <taxon>Erysipelotrichaceae</taxon>
        <taxon>Holdemania</taxon>
    </lineage>
</organism>
<name>B9YCD3_9FIRM</name>
<dbReference type="Gene3D" id="3.20.80.10">
    <property type="entry name" value="Regulatory factor, effector binding domain"/>
    <property type="match status" value="1"/>
</dbReference>
<dbReference type="InterPro" id="IPR009057">
    <property type="entry name" value="Homeodomain-like_sf"/>
</dbReference>
<reference evidence="6 7" key="1">
    <citation type="submission" date="2008-12" db="EMBL/GenBank/DDBJ databases">
        <authorList>
            <person name="Fulton L."/>
            <person name="Clifton S."/>
            <person name="Fulton B."/>
            <person name="Xu J."/>
            <person name="Minx P."/>
            <person name="Pepin K.H."/>
            <person name="Johnson M."/>
            <person name="Bhonagiri V."/>
            <person name="Nash W.E."/>
            <person name="Mardis E.R."/>
            <person name="Wilson R.K."/>
        </authorList>
    </citation>
    <scope>NUCLEOTIDE SEQUENCE [LARGE SCALE GENOMIC DNA]</scope>
    <source>
        <strain evidence="6 7">DSM 12042</strain>
    </source>
</reference>
<evidence type="ECO:0000259" key="5">
    <source>
        <dbReference type="PROSITE" id="PS01124"/>
    </source>
</evidence>